<reference evidence="2" key="1">
    <citation type="submission" date="2021-03" db="EMBL/GenBank/DDBJ databases">
        <title>Draft genome sequence of rust myrtle Austropuccinia psidii MF-1, a brazilian biotype.</title>
        <authorList>
            <person name="Quecine M.C."/>
            <person name="Pachon D.M.R."/>
            <person name="Bonatelli M.L."/>
            <person name="Correr F.H."/>
            <person name="Franceschini L.M."/>
            <person name="Leite T.F."/>
            <person name="Margarido G.R.A."/>
            <person name="Almeida C.A."/>
            <person name="Ferrarezi J.A."/>
            <person name="Labate C.A."/>
        </authorList>
    </citation>
    <scope>NUCLEOTIDE SEQUENCE</scope>
    <source>
        <strain evidence="2">MF-1</strain>
    </source>
</reference>
<accession>A0A9Q3HK50</accession>
<dbReference type="Proteomes" id="UP000765509">
    <property type="component" value="Unassembled WGS sequence"/>
</dbReference>
<dbReference type="InterPro" id="IPR013103">
    <property type="entry name" value="RVT_2"/>
</dbReference>
<dbReference type="AlphaFoldDB" id="A0A9Q3HK50"/>
<feature type="domain" description="Reverse transcriptase Ty1/copia-type" evidence="1">
    <location>
        <begin position="54"/>
        <end position="171"/>
    </location>
</feature>
<evidence type="ECO:0000313" key="3">
    <source>
        <dbReference type="Proteomes" id="UP000765509"/>
    </source>
</evidence>
<name>A0A9Q3HK50_9BASI</name>
<dbReference type="OrthoDB" id="3059824at2759"/>
<sequence>MGRLHVLPFPRRENALITNTLTIPSTYKNTSKSEDRVLWQEAINQELNNMNQHNLWQVIDMKEDYKLFGTPWIFRIKTNDRNEATEYKARLCAQGFSQTQGYDFNKTFAPTGRLNSLCTLIEFASKNNLEFHQIDVKSAFLNTELTETIYLARPQGLNEDQRHKCLRLRNSI</sequence>
<protein>
    <recommendedName>
        <fullName evidence="1">Reverse transcriptase Ty1/copia-type domain-containing protein</fullName>
    </recommendedName>
</protein>
<keyword evidence="3" id="KW-1185">Reference proteome</keyword>
<proteinExistence type="predicted"/>
<dbReference type="EMBL" id="AVOT02018521">
    <property type="protein sequence ID" value="MBW0505464.1"/>
    <property type="molecule type" value="Genomic_DNA"/>
</dbReference>
<comment type="caution">
    <text evidence="2">The sequence shown here is derived from an EMBL/GenBank/DDBJ whole genome shotgun (WGS) entry which is preliminary data.</text>
</comment>
<gene>
    <name evidence="2" type="ORF">O181_045179</name>
</gene>
<organism evidence="2 3">
    <name type="scientific">Austropuccinia psidii MF-1</name>
    <dbReference type="NCBI Taxonomy" id="1389203"/>
    <lineage>
        <taxon>Eukaryota</taxon>
        <taxon>Fungi</taxon>
        <taxon>Dikarya</taxon>
        <taxon>Basidiomycota</taxon>
        <taxon>Pucciniomycotina</taxon>
        <taxon>Pucciniomycetes</taxon>
        <taxon>Pucciniales</taxon>
        <taxon>Sphaerophragmiaceae</taxon>
        <taxon>Austropuccinia</taxon>
    </lineage>
</organism>
<evidence type="ECO:0000259" key="1">
    <source>
        <dbReference type="Pfam" id="PF07727"/>
    </source>
</evidence>
<dbReference type="Pfam" id="PF07727">
    <property type="entry name" value="RVT_2"/>
    <property type="match status" value="1"/>
</dbReference>
<evidence type="ECO:0000313" key="2">
    <source>
        <dbReference type="EMBL" id="MBW0505464.1"/>
    </source>
</evidence>